<proteinExistence type="predicted"/>
<dbReference type="AlphaFoldDB" id="A0A645IXU0"/>
<organism evidence="1">
    <name type="scientific">bioreactor metagenome</name>
    <dbReference type="NCBI Taxonomy" id="1076179"/>
    <lineage>
        <taxon>unclassified sequences</taxon>
        <taxon>metagenomes</taxon>
        <taxon>ecological metagenomes</taxon>
    </lineage>
</organism>
<sequence>MMLRLSADEGVLRKRSGPVLPVETMAEPVAVPPPEEEAGPAAESLYTFCRVKGPAMPSAFRPFRLWKLTTAERVPASKLPSVRPGA</sequence>
<accession>A0A645IXU0</accession>
<evidence type="ECO:0000313" key="1">
    <source>
        <dbReference type="EMBL" id="MPN55662.1"/>
    </source>
</evidence>
<gene>
    <name evidence="1" type="ORF">SDC9_203346</name>
</gene>
<reference evidence="1" key="1">
    <citation type="submission" date="2019-08" db="EMBL/GenBank/DDBJ databases">
        <authorList>
            <person name="Kucharzyk K."/>
            <person name="Murdoch R.W."/>
            <person name="Higgins S."/>
            <person name="Loffler F."/>
        </authorList>
    </citation>
    <scope>NUCLEOTIDE SEQUENCE</scope>
</reference>
<dbReference type="EMBL" id="VSSQ01125162">
    <property type="protein sequence ID" value="MPN55662.1"/>
    <property type="molecule type" value="Genomic_DNA"/>
</dbReference>
<name>A0A645IXU0_9ZZZZ</name>
<protein>
    <submittedName>
        <fullName evidence="1">Uncharacterized protein</fullName>
    </submittedName>
</protein>
<comment type="caution">
    <text evidence="1">The sequence shown here is derived from an EMBL/GenBank/DDBJ whole genome shotgun (WGS) entry which is preliminary data.</text>
</comment>